<dbReference type="Pfam" id="PF22491">
    <property type="entry name" value="DUF6988"/>
    <property type="match status" value="1"/>
</dbReference>
<evidence type="ECO:0000313" key="1">
    <source>
        <dbReference type="EMBL" id="NUZ08948.1"/>
    </source>
</evidence>
<dbReference type="EMBL" id="JABWMJ010000021">
    <property type="protein sequence ID" value="NUZ08948.1"/>
    <property type="molecule type" value="Genomic_DNA"/>
</dbReference>
<dbReference type="InterPro" id="IPR054257">
    <property type="entry name" value="DUF6988"/>
</dbReference>
<name>A0A7Y6NT96_9BURK</name>
<dbReference type="AlphaFoldDB" id="A0A7Y6NT96"/>
<protein>
    <submittedName>
        <fullName evidence="1">Uncharacterized protein</fullName>
    </submittedName>
</protein>
<dbReference type="RefSeq" id="WP_176071807.1">
    <property type="nucleotide sequence ID" value="NZ_JABWMJ010000021.1"/>
</dbReference>
<accession>A0A7Y6NT96</accession>
<sequence>MQAESPSSPEDSADKDDEELRRVLAASEAFDDGLLALLRAGWNTSSRRSTICLAFCRSAIEHAIAQRVLIEAGLTGTALSLIRLQFEAVVRAAWVLHAAKEDWLDKFSAPVPDGELSEPQMGPPIPAMIDAIGAVAGPAATELKRLHGTVKVMHSFVHGGVHLVVHALRGYPAAKLTSVLQNRNLLSLMLANVIVIVSQDPGLRGSVGRLSGLHAACMPPLQR</sequence>
<comment type="caution">
    <text evidence="1">The sequence shown here is derived from an EMBL/GenBank/DDBJ whole genome shotgun (WGS) entry which is preliminary data.</text>
</comment>
<keyword evidence="2" id="KW-1185">Reference proteome</keyword>
<organism evidence="1 2">
    <name type="scientific">Piscinibacter koreensis</name>
    <dbReference type="NCBI Taxonomy" id="2742824"/>
    <lineage>
        <taxon>Bacteria</taxon>
        <taxon>Pseudomonadati</taxon>
        <taxon>Pseudomonadota</taxon>
        <taxon>Betaproteobacteria</taxon>
        <taxon>Burkholderiales</taxon>
        <taxon>Sphaerotilaceae</taxon>
        <taxon>Piscinibacter</taxon>
    </lineage>
</organism>
<evidence type="ECO:0000313" key="2">
    <source>
        <dbReference type="Proteomes" id="UP000529637"/>
    </source>
</evidence>
<dbReference type="Proteomes" id="UP000529637">
    <property type="component" value="Unassembled WGS sequence"/>
</dbReference>
<gene>
    <name evidence="1" type="ORF">HQN59_24710</name>
</gene>
<proteinExistence type="predicted"/>
<reference evidence="1 2" key="1">
    <citation type="submission" date="2020-06" db="EMBL/GenBank/DDBJ databases">
        <title>Schlegella sp. ID0723 isolated from air conditioner.</title>
        <authorList>
            <person name="Kim D.Y."/>
            <person name="Kim D.-U."/>
        </authorList>
    </citation>
    <scope>NUCLEOTIDE SEQUENCE [LARGE SCALE GENOMIC DNA]</scope>
    <source>
        <strain evidence="1 2">ID0723</strain>
    </source>
</reference>